<dbReference type="AlphaFoldDB" id="A0A2M7BZ05"/>
<keyword evidence="2" id="KW-0812">Transmembrane</keyword>
<organism evidence="3 4">
    <name type="scientific">Candidatus Nealsonbacteria bacterium CG03_land_8_20_14_0_80_36_12</name>
    <dbReference type="NCBI Taxonomy" id="1974701"/>
    <lineage>
        <taxon>Bacteria</taxon>
        <taxon>Candidatus Nealsoniibacteriota</taxon>
    </lineage>
</organism>
<feature type="coiled-coil region" evidence="1">
    <location>
        <begin position="48"/>
        <end position="82"/>
    </location>
</feature>
<dbReference type="Proteomes" id="UP000230324">
    <property type="component" value="Unassembled WGS sequence"/>
</dbReference>
<sequence>MDLNFTILLIFTILISLFAFFQCLKHRKIVREFLKTKEKLKDSEKILKTKVKTRTKELEELAQRLKEESDKKTKELQGKVEELERFNRLATGREMKMIELKEEIKRLKKLKIYGKESNPSKRT</sequence>
<gene>
    <name evidence="3" type="ORF">COS47_00040</name>
</gene>
<accession>A0A2M7BZ05</accession>
<keyword evidence="1" id="KW-0175">Coiled coil</keyword>
<protein>
    <submittedName>
        <fullName evidence="3">Uncharacterized protein</fullName>
    </submittedName>
</protein>
<reference evidence="4" key="1">
    <citation type="submission" date="2017-09" db="EMBL/GenBank/DDBJ databases">
        <title>Depth-based differentiation of microbial function through sediment-hosted aquifers and enrichment of novel symbionts in the deep terrestrial subsurface.</title>
        <authorList>
            <person name="Probst A.J."/>
            <person name="Ladd B."/>
            <person name="Jarett J.K."/>
            <person name="Geller-Mcgrath D.E."/>
            <person name="Sieber C.M.K."/>
            <person name="Emerson J.B."/>
            <person name="Anantharaman K."/>
            <person name="Thomas B.C."/>
            <person name="Malmstrom R."/>
            <person name="Stieglmeier M."/>
            <person name="Klingl A."/>
            <person name="Woyke T."/>
            <person name="Ryan C.M."/>
            <person name="Banfield J.F."/>
        </authorList>
    </citation>
    <scope>NUCLEOTIDE SEQUENCE [LARGE SCALE GENOMIC DNA]</scope>
</reference>
<evidence type="ECO:0000313" key="4">
    <source>
        <dbReference type="Proteomes" id="UP000230324"/>
    </source>
</evidence>
<dbReference type="EMBL" id="PEUV01000001">
    <property type="protein sequence ID" value="PIV12903.1"/>
    <property type="molecule type" value="Genomic_DNA"/>
</dbReference>
<evidence type="ECO:0000256" key="1">
    <source>
        <dbReference type="SAM" id="Coils"/>
    </source>
</evidence>
<evidence type="ECO:0000313" key="3">
    <source>
        <dbReference type="EMBL" id="PIV12903.1"/>
    </source>
</evidence>
<evidence type="ECO:0000256" key="2">
    <source>
        <dbReference type="SAM" id="Phobius"/>
    </source>
</evidence>
<keyword evidence="2" id="KW-1133">Transmembrane helix</keyword>
<comment type="caution">
    <text evidence="3">The sequence shown here is derived from an EMBL/GenBank/DDBJ whole genome shotgun (WGS) entry which is preliminary data.</text>
</comment>
<name>A0A2M7BZ05_9BACT</name>
<feature type="transmembrane region" description="Helical" evidence="2">
    <location>
        <begin position="6"/>
        <end position="24"/>
    </location>
</feature>
<keyword evidence="2" id="KW-0472">Membrane</keyword>
<proteinExistence type="predicted"/>